<feature type="compositionally biased region" description="Basic and acidic residues" evidence="1">
    <location>
        <begin position="777"/>
        <end position="787"/>
    </location>
</feature>
<evidence type="ECO:0000313" key="2">
    <source>
        <dbReference type="EMBL" id="CDW91762.1"/>
    </source>
</evidence>
<dbReference type="AlphaFoldDB" id="A0A078BF36"/>
<dbReference type="GO" id="GO:0034472">
    <property type="term" value="P:snRNA 3'-end processing"/>
    <property type="evidence" value="ECO:0007669"/>
    <property type="project" value="TreeGrafter"/>
</dbReference>
<evidence type="ECO:0000313" key="3">
    <source>
        <dbReference type="Proteomes" id="UP000039865"/>
    </source>
</evidence>
<organism evidence="2 3">
    <name type="scientific">Stylonychia lemnae</name>
    <name type="common">Ciliate</name>
    <dbReference type="NCBI Taxonomy" id="5949"/>
    <lineage>
        <taxon>Eukaryota</taxon>
        <taxon>Sar</taxon>
        <taxon>Alveolata</taxon>
        <taxon>Ciliophora</taxon>
        <taxon>Intramacronucleata</taxon>
        <taxon>Spirotrichea</taxon>
        <taxon>Stichotrichia</taxon>
        <taxon>Sporadotrichida</taxon>
        <taxon>Oxytrichidae</taxon>
        <taxon>Stylonychinae</taxon>
        <taxon>Stylonychia</taxon>
    </lineage>
</organism>
<name>A0A078BF36_STYLE</name>
<proteinExistence type="predicted"/>
<accession>A0A078BF36</accession>
<reference evidence="2 3" key="1">
    <citation type="submission" date="2014-06" db="EMBL/GenBank/DDBJ databases">
        <authorList>
            <person name="Swart Estienne"/>
        </authorList>
    </citation>
    <scope>NUCLEOTIDE SEQUENCE [LARGE SCALE GENOMIC DNA]</scope>
    <source>
        <strain evidence="2 3">130c</strain>
    </source>
</reference>
<sequence length="949" mass="112290">MNLRFSHTLDPTKPAQQTHLGLTFYQASVFAIEQFKDHRRQSGEYKFDKYYLFKTPDIIQQNHHLQMQQSLGNSANSPPLQPLDNFILSSCEHPIKHFMNQLFNTNNTRDIVGNITYTLKEIMRIVNSNRFSYGSDNRIYGIQTTRIEPTHVILFTANPKLKNLQELLKPQNQRYQLFDETFQWDQKLHVINYREKKDLSSLKQLIEITGGTYQNINEFNQVKLRMKYLAENCLFSIQCKLRFQNASKSLSTHNNSSIEQEYSYIKLYFDIGQKIKNQNFKGKIQISSSNDMTHRMNLEDIDQRQISKDRWPIPIFSSSFMTQNSQGIYFSSTYPGFIIEEKPIKIELSKTCAEVLHFNDPARVMQLTHKLIDPFKYTDNDIQSIGWLIYCEGETRQYPFALLKAMQNISKRQIDQLKTEDYTMMNVPYFFSIHVMPLNYQEFWPLVSTINEFRGQQQGYEKTKWKLAFQKYIEKIPPYYNDYLNSYLKYLKADELLLTPTDKIYFTNNQYLANAVRDLKFSIGQQEAHHEQAFQKYKREHQIPKQNYSCCQNLQVNKQKSIEKKAEQYFGYNLMNDRDLLIPQTLWLFSQVSLETFDPIYIGQNQQQILHKKQQALKKQAISQQQQSKSQDQDKNHQVQIYFMSDYEAVLRKREKIRYPDLTDEQNIELHKVYFGNPFKWNLNKQNLSQNEMTYDERTFEGVGGIINPSKDDIVIKNESPPTQGKVITRDNEQMKSKEQCYDNQKVEKKMIQINQNLIDQKSKTNKQVKLKSQQDMAEKDLDSQKKQEQRYLNEKKFKPDINKAELLIRDIRQQNNNGQIQNISTKMINIQLKRTKESDIQCTQGMQIHQYLQVNPLIKDKLMVQLLKIVEDPYNESNPEALKTLIAQIDDNLDRDCTAIILSEITYFLQAFGYNQMMDQLNSFKDQVDVTKILQEFEQINKTSKNTL</sequence>
<protein>
    <submittedName>
        <fullName evidence="2">Uncharacterized protein</fullName>
    </submittedName>
</protein>
<dbReference type="InParanoid" id="A0A078BF36"/>
<feature type="region of interest" description="Disordered" evidence="1">
    <location>
        <begin position="765"/>
        <end position="787"/>
    </location>
</feature>
<dbReference type="PANTHER" id="PTHR12957:SF2">
    <property type="entry name" value="INTEGRATOR COMPLEX SUBUNIT 6"/>
    <property type="match status" value="1"/>
</dbReference>
<evidence type="ECO:0000256" key="1">
    <source>
        <dbReference type="SAM" id="MobiDB-lite"/>
    </source>
</evidence>
<gene>
    <name evidence="2" type="primary">Contig4492.g4793</name>
    <name evidence="2" type="ORF">STYLEM_20922</name>
</gene>
<dbReference type="Proteomes" id="UP000039865">
    <property type="component" value="Unassembled WGS sequence"/>
</dbReference>
<dbReference type="EMBL" id="CCKQ01019727">
    <property type="protein sequence ID" value="CDW91762.1"/>
    <property type="molecule type" value="Genomic_DNA"/>
</dbReference>
<dbReference type="PANTHER" id="PTHR12957">
    <property type="entry name" value="DEAD/H BOX POLYPEPTIDE 26/DICE1-RELATED"/>
    <property type="match status" value="1"/>
</dbReference>
<keyword evidence="3" id="KW-1185">Reference proteome</keyword>
<dbReference type="GO" id="GO:0032039">
    <property type="term" value="C:integrator complex"/>
    <property type="evidence" value="ECO:0007669"/>
    <property type="project" value="TreeGrafter"/>
</dbReference>
<dbReference type="InterPro" id="IPR051113">
    <property type="entry name" value="Integrator_subunit6"/>
</dbReference>